<evidence type="ECO:0000256" key="4">
    <source>
        <dbReference type="ARBA" id="ARBA00023136"/>
    </source>
</evidence>
<evidence type="ECO:0000256" key="2">
    <source>
        <dbReference type="ARBA" id="ARBA00006275"/>
    </source>
</evidence>
<keyword evidence="4" id="KW-0472">Membrane</keyword>
<dbReference type="InterPro" id="IPR033985">
    <property type="entry name" value="SusD-like_N"/>
</dbReference>
<evidence type="ECO:0000259" key="7">
    <source>
        <dbReference type="Pfam" id="PF07980"/>
    </source>
</evidence>
<proteinExistence type="inferred from homology"/>
<evidence type="ECO:0000313" key="10">
    <source>
        <dbReference type="Proteomes" id="UP000563094"/>
    </source>
</evidence>
<evidence type="ECO:0000256" key="6">
    <source>
        <dbReference type="SAM" id="MobiDB-lite"/>
    </source>
</evidence>
<dbReference type="Pfam" id="PF07980">
    <property type="entry name" value="SusD_RagB"/>
    <property type="match status" value="1"/>
</dbReference>
<feature type="domain" description="SusD-like N-terminal" evidence="8">
    <location>
        <begin position="20"/>
        <end position="230"/>
    </location>
</feature>
<evidence type="ECO:0000313" key="9">
    <source>
        <dbReference type="EMBL" id="MBA9078627.1"/>
    </source>
</evidence>
<keyword evidence="5" id="KW-0998">Cell outer membrane</keyword>
<dbReference type="InterPro" id="IPR011990">
    <property type="entry name" value="TPR-like_helical_dom_sf"/>
</dbReference>
<dbReference type="RefSeq" id="WP_182513777.1">
    <property type="nucleotide sequence ID" value="NZ_JACJIQ010000014.1"/>
</dbReference>
<dbReference type="GO" id="GO:0009279">
    <property type="term" value="C:cell outer membrane"/>
    <property type="evidence" value="ECO:0007669"/>
    <property type="project" value="UniProtKB-SubCell"/>
</dbReference>
<dbReference type="Gene3D" id="1.25.40.390">
    <property type="match status" value="1"/>
</dbReference>
<evidence type="ECO:0000256" key="1">
    <source>
        <dbReference type="ARBA" id="ARBA00004442"/>
    </source>
</evidence>
<dbReference type="Pfam" id="PF14322">
    <property type="entry name" value="SusD-like_3"/>
    <property type="match status" value="1"/>
</dbReference>
<comment type="caution">
    <text evidence="9">The sequence shown here is derived from an EMBL/GenBank/DDBJ whole genome shotgun (WGS) entry which is preliminary data.</text>
</comment>
<keyword evidence="10" id="KW-1185">Reference proteome</keyword>
<dbReference type="AlphaFoldDB" id="A0A839GUR7"/>
<evidence type="ECO:0008006" key="11">
    <source>
        <dbReference type="Google" id="ProtNLM"/>
    </source>
</evidence>
<reference evidence="9 10" key="1">
    <citation type="submission" date="2020-08" db="EMBL/GenBank/DDBJ databases">
        <title>Genomic Encyclopedia of Type Strains, Phase IV (KMG-IV): sequencing the most valuable type-strain genomes for metagenomic binning, comparative biology and taxonomic classification.</title>
        <authorList>
            <person name="Goeker M."/>
        </authorList>
    </citation>
    <scope>NUCLEOTIDE SEQUENCE [LARGE SCALE GENOMIC DNA]</scope>
    <source>
        <strain evidence="9 10">DSM 29854</strain>
    </source>
</reference>
<evidence type="ECO:0000256" key="3">
    <source>
        <dbReference type="ARBA" id="ARBA00022729"/>
    </source>
</evidence>
<gene>
    <name evidence="9" type="ORF">FHS90_003357</name>
</gene>
<organism evidence="9 10">
    <name type="scientific">Rufibacter quisquiliarum</name>
    <dbReference type="NCBI Taxonomy" id="1549639"/>
    <lineage>
        <taxon>Bacteria</taxon>
        <taxon>Pseudomonadati</taxon>
        <taxon>Bacteroidota</taxon>
        <taxon>Cytophagia</taxon>
        <taxon>Cytophagales</taxon>
        <taxon>Hymenobacteraceae</taxon>
        <taxon>Rufibacter</taxon>
    </lineage>
</organism>
<sequence length="614" mass="69775">MKNIKFIYAIVLLFCLGCEDYLDKSPDLGISEGDIFSDYNSIRGYLDNCYVALNNIHDWDHQPNLERQSINAMSDEMGAIFNYAAIKNQINTGNWLNGGFGEMSWTAGTAGTYNASVINNSFYCIRVANKVLAGVEQLPGLSTEQKNELLGQAYFMRAWYYFELIKRVGGMPKFDKAYLVDDDMDFPRLSYHESSEWLIADLTKAAELLPHTWPESETGRATKASALALKAMAALYDASPLMQNGLSTVQKLDYNLERCKVAARYANDVLKYLPASGARYRLMNGSEYAEIFRYTSVFVSDESLWYNNNTGPMGNRARGLRVLYLPQRFAGGTGNDAAAYSNPTQNIVEKFEVLKNGEAYPISDPRSDYDPQKPFENRDPRLKNNIVVPGEPWGLNANGAQIYQELYPGGTDYNNATTNGNTAGREVSGYMAKKFIWPEANNFQQEWSKYNLNTVYIRVSQVYLDFAEAMNEAYGPNADPEGYGLTAVGAINMIRNRVGMPNVLQEFTASKEIFRERIRNERAVELMFENHRWHDIRRWMIADELFADPTPIKGLVATPPANHRNVANKSNLKFSYSVKPLASEQRVFKMRHYWYPIDLKHVQMLRNLTQNPGW</sequence>
<protein>
    <recommendedName>
        <fullName evidence="11">Starch-binding associating with outer membrane</fullName>
    </recommendedName>
</protein>
<comment type="subcellular location">
    <subcellularLocation>
        <location evidence="1">Cell outer membrane</location>
    </subcellularLocation>
</comment>
<feature type="compositionally biased region" description="Basic and acidic residues" evidence="6">
    <location>
        <begin position="365"/>
        <end position="382"/>
    </location>
</feature>
<dbReference type="SUPFAM" id="SSF48452">
    <property type="entry name" value="TPR-like"/>
    <property type="match status" value="1"/>
</dbReference>
<name>A0A839GUR7_9BACT</name>
<dbReference type="EMBL" id="JACJIQ010000014">
    <property type="protein sequence ID" value="MBA9078627.1"/>
    <property type="molecule type" value="Genomic_DNA"/>
</dbReference>
<evidence type="ECO:0000259" key="8">
    <source>
        <dbReference type="Pfam" id="PF14322"/>
    </source>
</evidence>
<feature type="region of interest" description="Disordered" evidence="6">
    <location>
        <begin position="362"/>
        <end position="383"/>
    </location>
</feature>
<feature type="domain" description="RagB/SusD" evidence="7">
    <location>
        <begin position="316"/>
        <end position="614"/>
    </location>
</feature>
<dbReference type="InterPro" id="IPR012944">
    <property type="entry name" value="SusD_RagB_dom"/>
</dbReference>
<accession>A0A839GUR7</accession>
<dbReference type="Proteomes" id="UP000563094">
    <property type="component" value="Unassembled WGS sequence"/>
</dbReference>
<keyword evidence="3" id="KW-0732">Signal</keyword>
<evidence type="ECO:0000256" key="5">
    <source>
        <dbReference type="ARBA" id="ARBA00023237"/>
    </source>
</evidence>
<comment type="similarity">
    <text evidence="2">Belongs to the SusD family.</text>
</comment>